<gene>
    <name evidence="2" type="ORF">RM544_07790</name>
</gene>
<feature type="compositionally biased region" description="Acidic residues" evidence="1">
    <location>
        <begin position="125"/>
        <end position="172"/>
    </location>
</feature>
<accession>A0AAW8QZ51</accession>
<dbReference type="InterPro" id="IPR022529">
    <property type="entry name" value="DUF3530"/>
</dbReference>
<feature type="region of interest" description="Disordered" evidence="1">
    <location>
        <begin position="125"/>
        <end position="177"/>
    </location>
</feature>
<evidence type="ECO:0000313" key="3">
    <source>
        <dbReference type="Proteomes" id="UP001249020"/>
    </source>
</evidence>
<dbReference type="Pfam" id="PF12048">
    <property type="entry name" value="DUF3530"/>
    <property type="match status" value="1"/>
</dbReference>
<name>A0AAW8QZ51_9ALTE</name>
<dbReference type="Proteomes" id="UP001249020">
    <property type="component" value="Unassembled WGS sequence"/>
</dbReference>
<proteinExistence type="predicted"/>
<dbReference type="RefSeq" id="WP_311361197.1">
    <property type="nucleotide sequence ID" value="NZ_JAVRIE010000002.1"/>
</dbReference>
<reference evidence="2 3" key="1">
    <citation type="submission" date="2023-09" db="EMBL/GenBank/DDBJ databases">
        <authorList>
            <person name="Rey-Velasco X."/>
        </authorList>
    </citation>
    <scope>NUCLEOTIDE SEQUENCE [LARGE SCALE GENOMIC DNA]</scope>
    <source>
        <strain evidence="2 3">W409</strain>
    </source>
</reference>
<protein>
    <submittedName>
        <fullName evidence="2">DUF3530 family protein</fullName>
    </submittedName>
</protein>
<keyword evidence="3" id="KW-1185">Reference proteome</keyword>
<comment type="caution">
    <text evidence="2">The sequence shown here is derived from an EMBL/GenBank/DDBJ whole genome shotgun (WGS) entry which is preliminary data.</text>
</comment>
<evidence type="ECO:0000256" key="1">
    <source>
        <dbReference type="SAM" id="MobiDB-lite"/>
    </source>
</evidence>
<organism evidence="2 3">
    <name type="scientific">Brumicola blandensis</name>
    <dbReference type="NCBI Taxonomy" id="3075611"/>
    <lineage>
        <taxon>Bacteria</taxon>
        <taxon>Pseudomonadati</taxon>
        <taxon>Pseudomonadota</taxon>
        <taxon>Gammaproteobacteria</taxon>
        <taxon>Alteromonadales</taxon>
        <taxon>Alteromonadaceae</taxon>
        <taxon>Brumicola</taxon>
    </lineage>
</organism>
<dbReference type="AlphaFoldDB" id="A0AAW8QZ51"/>
<dbReference type="EMBL" id="JAVRIE010000002">
    <property type="protein sequence ID" value="MDT0582438.1"/>
    <property type="molecule type" value="Genomic_DNA"/>
</dbReference>
<sequence length="335" mass="37716">MKANYLLSILIVFIVIALDSTSVRAQTLSFNNLLTKDIEQGLHQDEYELIEVGDNRLPIFIQRSELPINKGLIFILSDADVPFGKSNSLHQLAGILPKAGWTTVLLPSLGLQLGPNIAFPITEDTDTEEDISSPENPEENPEENREEENQEDENDAVESEENTQNVQEEEPQEVAKITNRRTLQNSISEAQLVIYATEVEAYLQSGFEHMSTTMGHRIVLTQGISAATIVKLVADGNPSFQEVDALIVHSPYWPIRELNKRVPSIVAQTEIPVLDLFSEWDNAWSKQTRRNRQVAVNTELKEVYRQVEIVGQELDASQADYIAKTIKGWTTYLGW</sequence>
<evidence type="ECO:0000313" key="2">
    <source>
        <dbReference type="EMBL" id="MDT0582438.1"/>
    </source>
</evidence>